<gene>
    <name evidence="2" type="ORF">BBK36DRAFT_1197640</name>
</gene>
<dbReference type="RefSeq" id="XP_024751026.1">
    <property type="nucleotide sequence ID" value="XM_024896998.1"/>
</dbReference>
<sequence>KGPTPKRPAPAAGQGPGHHQSRCLALVEAAGPLSAGRIIGMPLTVVVGFSKKGPARVIVSRSRPEQKRQRNRPDRRLWLLGKKLFQRLEHVMVAIRTSSFHV</sequence>
<dbReference type="EMBL" id="KZ680211">
    <property type="protein sequence ID" value="PTB67706.1"/>
    <property type="molecule type" value="Genomic_DNA"/>
</dbReference>
<dbReference type="GeneID" id="36605116"/>
<feature type="region of interest" description="Disordered" evidence="1">
    <location>
        <begin position="1"/>
        <end position="20"/>
    </location>
</feature>
<dbReference type="AlphaFoldDB" id="A0A2T4BEE8"/>
<evidence type="ECO:0000256" key="1">
    <source>
        <dbReference type="SAM" id="MobiDB-lite"/>
    </source>
</evidence>
<evidence type="ECO:0000313" key="2">
    <source>
        <dbReference type="EMBL" id="PTB67706.1"/>
    </source>
</evidence>
<name>A0A2T4BEE8_9HYPO</name>
<evidence type="ECO:0000313" key="3">
    <source>
        <dbReference type="Proteomes" id="UP000241546"/>
    </source>
</evidence>
<keyword evidence="3" id="KW-1185">Reference proteome</keyword>
<feature type="non-terminal residue" evidence="2">
    <location>
        <position position="1"/>
    </location>
</feature>
<protein>
    <submittedName>
        <fullName evidence="2">Uncharacterized protein</fullName>
    </submittedName>
</protein>
<reference evidence="3" key="1">
    <citation type="submission" date="2016-07" db="EMBL/GenBank/DDBJ databases">
        <title>Multiple horizontal gene transfer events from other fungi enriched the ability of initially mycotrophic Trichoderma (Ascomycota) to feed on dead plant biomass.</title>
        <authorList>
            <consortium name="DOE Joint Genome Institute"/>
            <person name="Atanasova L."/>
            <person name="Chenthamara K."/>
            <person name="Zhang J."/>
            <person name="Grujic M."/>
            <person name="Henrissat B."/>
            <person name="Kuo A."/>
            <person name="Aerts A."/>
            <person name="Salamov A."/>
            <person name="Lipzen A."/>
            <person name="Labutti K."/>
            <person name="Barry K."/>
            <person name="Miao Y."/>
            <person name="Rahimi M.J."/>
            <person name="Shen Q."/>
            <person name="Grigoriev I.V."/>
            <person name="Kubicek C.P."/>
            <person name="Druzhinina I.S."/>
        </authorList>
    </citation>
    <scope>NUCLEOTIDE SEQUENCE [LARGE SCALE GENOMIC DNA]</scope>
    <source>
        <strain evidence="3">TUCIM 6016</strain>
    </source>
</reference>
<proteinExistence type="predicted"/>
<organism evidence="2 3">
    <name type="scientific">Trichoderma citrinoviride</name>
    <dbReference type="NCBI Taxonomy" id="58853"/>
    <lineage>
        <taxon>Eukaryota</taxon>
        <taxon>Fungi</taxon>
        <taxon>Dikarya</taxon>
        <taxon>Ascomycota</taxon>
        <taxon>Pezizomycotina</taxon>
        <taxon>Sordariomycetes</taxon>
        <taxon>Hypocreomycetidae</taxon>
        <taxon>Hypocreales</taxon>
        <taxon>Hypocreaceae</taxon>
        <taxon>Trichoderma</taxon>
    </lineage>
</organism>
<dbReference type="Proteomes" id="UP000241546">
    <property type="component" value="Unassembled WGS sequence"/>
</dbReference>
<dbReference type="OrthoDB" id="10612700at2759"/>
<accession>A0A2T4BEE8</accession>